<dbReference type="AlphaFoldDB" id="A0A6A5WAU2"/>
<sequence length="95" mass="11102">NEPTPHSHASYPTTMSCRAAFDSAFYCTSFAGKFNHIYRYGETRSCSEHWSDWRFCMSLKGMSAAGRREHVVDRYREKEERVRRGANSEDVWGVR</sequence>
<dbReference type="Proteomes" id="UP000799779">
    <property type="component" value="Unassembled WGS sequence"/>
</dbReference>
<reference evidence="1" key="1">
    <citation type="journal article" date="2020" name="Stud. Mycol.">
        <title>101 Dothideomycetes genomes: a test case for predicting lifestyles and emergence of pathogens.</title>
        <authorList>
            <person name="Haridas S."/>
            <person name="Albert R."/>
            <person name="Binder M."/>
            <person name="Bloem J."/>
            <person name="Labutti K."/>
            <person name="Salamov A."/>
            <person name="Andreopoulos B."/>
            <person name="Baker S."/>
            <person name="Barry K."/>
            <person name="Bills G."/>
            <person name="Bluhm B."/>
            <person name="Cannon C."/>
            <person name="Castanera R."/>
            <person name="Culley D."/>
            <person name="Daum C."/>
            <person name="Ezra D."/>
            <person name="Gonzalez J."/>
            <person name="Henrissat B."/>
            <person name="Kuo A."/>
            <person name="Liang C."/>
            <person name="Lipzen A."/>
            <person name="Lutzoni F."/>
            <person name="Magnuson J."/>
            <person name="Mondo S."/>
            <person name="Nolan M."/>
            <person name="Ohm R."/>
            <person name="Pangilinan J."/>
            <person name="Park H.-J."/>
            <person name="Ramirez L."/>
            <person name="Alfaro M."/>
            <person name="Sun H."/>
            <person name="Tritt A."/>
            <person name="Yoshinaga Y."/>
            <person name="Zwiers L.-H."/>
            <person name="Turgeon B."/>
            <person name="Goodwin S."/>
            <person name="Spatafora J."/>
            <person name="Crous P."/>
            <person name="Grigoriev I."/>
        </authorList>
    </citation>
    <scope>NUCLEOTIDE SEQUENCE</scope>
    <source>
        <strain evidence="1">CBS 123094</strain>
    </source>
</reference>
<evidence type="ECO:0000313" key="2">
    <source>
        <dbReference type="Proteomes" id="UP000799779"/>
    </source>
</evidence>
<evidence type="ECO:0008006" key="3">
    <source>
        <dbReference type="Google" id="ProtNLM"/>
    </source>
</evidence>
<proteinExistence type="predicted"/>
<gene>
    <name evidence="1" type="ORF">P154DRAFT_380861</name>
</gene>
<organism evidence="1 2">
    <name type="scientific">Amniculicola lignicola CBS 123094</name>
    <dbReference type="NCBI Taxonomy" id="1392246"/>
    <lineage>
        <taxon>Eukaryota</taxon>
        <taxon>Fungi</taxon>
        <taxon>Dikarya</taxon>
        <taxon>Ascomycota</taxon>
        <taxon>Pezizomycotina</taxon>
        <taxon>Dothideomycetes</taxon>
        <taxon>Pleosporomycetidae</taxon>
        <taxon>Pleosporales</taxon>
        <taxon>Amniculicolaceae</taxon>
        <taxon>Amniculicola</taxon>
    </lineage>
</organism>
<dbReference type="OrthoDB" id="2017405at2759"/>
<dbReference type="EMBL" id="ML977605">
    <property type="protein sequence ID" value="KAF1998258.1"/>
    <property type="molecule type" value="Genomic_DNA"/>
</dbReference>
<evidence type="ECO:0000313" key="1">
    <source>
        <dbReference type="EMBL" id="KAF1998258.1"/>
    </source>
</evidence>
<feature type="non-terminal residue" evidence="1">
    <location>
        <position position="1"/>
    </location>
</feature>
<dbReference type="InterPro" id="IPR021475">
    <property type="entry name" value="Pants/Emi1-like"/>
</dbReference>
<dbReference type="PANTHER" id="PTHR28052:SF1">
    <property type="entry name" value="UPF0545 PROTEIN C22ORF39"/>
    <property type="match status" value="1"/>
</dbReference>
<accession>A0A6A5WAU2</accession>
<keyword evidence="2" id="KW-1185">Reference proteome</keyword>
<dbReference type="Pfam" id="PF11326">
    <property type="entry name" value="PANTS-like"/>
    <property type="match status" value="1"/>
</dbReference>
<name>A0A6A5WAU2_9PLEO</name>
<dbReference type="PANTHER" id="PTHR28052">
    <property type="entry name" value="UPF0545 PROTEIN C22ORF39"/>
    <property type="match status" value="1"/>
</dbReference>
<protein>
    <recommendedName>
        <fullName evidence="3">Early meiotic induction protein 1</fullName>
    </recommendedName>
</protein>
<feature type="non-terminal residue" evidence="1">
    <location>
        <position position="95"/>
    </location>
</feature>